<protein>
    <submittedName>
        <fullName evidence="1">Uncharacterized protein</fullName>
    </submittedName>
</protein>
<organism evidence="1">
    <name type="scientific">marine metagenome</name>
    <dbReference type="NCBI Taxonomy" id="408172"/>
    <lineage>
        <taxon>unclassified sequences</taxon>
        <taxon>metagenomes</taxon>
        <taxon>ecological metagenomes</taxon>
    </lineage>
</organism>
<accession>A0A382XEG1</accession>
<evidence type="ECO:0000313" key="1">
    <source>
        <dbReference type="EMBL" id="SVD69557.1"/>
    </source>
</evidence>
<dbReference type="EMBL" id="UINC01167189">
    <property type="protein sequence ID" value="SVD69557.1"/>
    <property type="molecule type" value="Genomic_DNA"/>
</dbReference>
<proteinExistence type="predicted"/>
<name>A0A382XEG1_9ZZZZ</name>
<reference evidence="1" key="1">
    <citation type="submission" date="2018-05" db="EMBL/GenBank/DDBJ databases">
        <authorList>
            <person name="Lanie J.A."/>
            <person name="Ng W.-L."/>
            <person name="Kazmierczak K.M."/>
            <person name="Andrzejewski T.M."/>
            <person name="Davidsen T.M."/>
            <person name="Wayne K.J."/>
            <person name="Tettelin H."/>
            <person name="Glass J.I."/>
            <person name="Rusch D."/>
            <person name="Podicherti R."/>
            <person name="Tsui H.-C.T."/>
            <person name="Winkler M.E."/>
        </authorList>
    </citation>
    <scope>NUCLEOTIDE SEQUENCE</scope>
</reference>
<dbReference type="AlphaFoldDB" id="A0A382XEG1"/>
<sequence length="164" mass="19243">MPEKIKKTTNLRKLVFLAQKNAYFFQDLDSRAYGRIKKGKHHELYPLRSSNFEDWLSAINYKEFDEVASSKLKLDAMEHLEGETKFSGKTHEVGLRVIGNEEFIELDLGDKDWKSVYITKDGFKVRKHKNFFYRNNSMKALPVPCRDKLDDDWVESIFNISGNN</sequence>
<gene>
    <name evidence="1" type="ORF">METZ01_LOCUS422411</name>
</gene>
<feature type="non-terminal residue" evidence="1">
    <location>
        <position position="164"/>
    </location>
</feature>